<dbReference type="SUPFAM" id="SSF63411">
    <property type="entry name" value="LuxS/MPP-like metallohydrolase"/>
    <property type="match status" value="2"/>
</dbReference>
<dbReference type="Pfam" id="PF05193">
    <property type="entry name" value="Peptidase_M16_C"/>
    <property type="match status" value="1"/>
</dbReference>
<feature type="domain" description="Peptidase M16 C-terminal" evidence="2">
    <location>
        <begin position="184"/>
        <end position="358"/>
    </location>
</feature>
<keyword evidence="4" id="KW-1185">Reference proteome</keyword>
<name>A0AAE3NXZ8_9BACT</name>
<dbReference type="InterPro" id="IPR011249">
    <property type="entry name" value="Metalloenz_LuxS/M16"/>
</dbReference>
<dbReference type="Gene3D" id="3.30.830.10">
    <property type="entry name" value="Metalloenzyme, LuxS/M16 peptidase-like"/>
    <property type="match status" value="2"/>
</dbReference>
<sequence length="452" mass="51542">MINRSQAPSPSGNLDFKLPEIKVLKTINNFDVYFVKKEKLPIVFTNVTCDAGSKFDPIDKKGLAYLTSLVIDEGAGEFNALQLSDEFDKLGSIFSTYIGHDSNDFTLLSLKENFDYSFYLLSKVLTEPHLEQKDFDREKNKLINRILQLKDDASFVASSVFEKIVFKDTFYELPEIGLISTVSNINLDDVIKFYNENIFSNHYKIFVVGNIEEDFLLTTIEKYLSKINPLQPKEISFTKNEKVNAKFYVVDKKESAQSEIIIGHTAKPRNTDDYYPTKVMNAILGGQFSSRINLNLRENKGYTYGASSSFSYYKHSGLFAVHTAVNIENTADAIKEIFNELKGIQTNVKQEEVDFAKSYLIKEFPSKFETYSQVEKIIEQLIFHSLPLDEIKVYQAKIHNVKLDEVLLAANNNIQLDKLSIVVVGDLEKIIPQIKNQFNIEPAILDNEGNKI</sequence>
<gene>
    <name evidence="3" type="ORF">P0M35_01655</name>
</gene>
<feature type="domain" description="Peptidase M16 N-terminal" evidence="1">
    <location>
        <begin position="42"/>
        <end position="153"/>
    </location>
</feature>
<dbReference type="Proteomes" id="UP001221302">
    <property type="component" value="Unassembled WGS sequence"/>
</dbReference>
<evidence type="ECO:0000259" key="2">
    <source>
        <dbReference type="Pfam" id="PF05193"/>
    </source>
</evidence>
<dbReference type="RefSeq" id="WP_321534611.1">
    <property type="nucleotide sequence ID" value="NZ_JARGDL010000002.1"/>
</dbReference>
<dbReference type="EMBL" id="JARGDL010000002">
    <property type="protein sequence ID" value="MDF1610844.1"/>
    <property type="molecule type" value="Genomic_DNA"/>
</dbReference>
<dbReference type="Pfam" id="PF00675">
    <property type="entry name" value="Peptidase_M16"/>
    <property type="match status" value="1"/>
</dbReference>
<accession>A0AAE3NXZ8</accession>
<dbReference type="PANTHER" id="PTHR11851">
    <property type="entry name" value="METALLOPROTEASE"/>
    <property type="match status" value="1"/>
</dbReference>
<evidence type="ECO:0000313" key="4">
    <source>
        <dbReference type="Proteomes" id="UP001221302"/>
    </source>
</evidence>
<proteinExistence type="predicted"/>
<dbReference type="AlphaFoldDB" id="A0AAE3NXZ8"/>
<comment type="caution">
    <text evidence="3">The sequence shown here is derived from an EMBL/GenBank/DDBJ whole genome shotgun (WGS) entry which is preliminary data.</text>
</comment>
<reference evidence="3" key="1">
    <citation type="submission" date="2023-03" db="EMBL/GenBank/DDBJ databases">
        <title>Stygiobacter electus gen. nov., sp. nov., facultatively anaerobic thermotolerant bacterium of the class Ignavibacteria from a well of Yessentuki mineral water deposit.</title>
        <authorList>
            <person name="Podosokorskaya O.A."/>
            <person name="Elcheninov A.G."/>
            <person name="Petrova N.F."/>
            <person name="Zavarzina D.G."/>
            <person name="Kublanov I.V."/>
            <person name="Merkel A.Y."/>
        </authorList>
    </citation>
    <scope>NUCLEOTIDE SEQUENCE</scope>
    <source>
        <strain evidence="3">09-Me</strain>
    </source>
</reference>
<evidence type="ECO:0000259" key="1">
    <source>
        <dbReference type="Pfam" id="PF00675"/>
    </source>
</evidence>
<evidence type="ECO:0000313" key="3">
    <source>
        <dbReference type="EMBL" id="MDF1610844.1"/>
    </source>
</evidence>
<organism evidence="3 4">
    <name type="scientific">Stygiobacter electus</name>
    <dbReference type="NCBI Taxonomy" id="3032292"/>
    <lineage>
        <taxon>Bacteria</taxon>
        <taxon>Pseudomonadati</taxon>
        <taxon>Ignavibacteriota</taxon>
        <taxon>Ignavibacteria</taxon>
        <taxon>Ignavibacteriales</taxon>
        <taxon>Melioribacteraceae</taxon>
        <taxon>Stygiobacter</taxon>
    </lineage>
</organism>
<dbReference type="InterPro" id="IPR050361">
    <property type="entry name" value="MPP/UQCRC_Complex"/>
</dbReference>
<dbReference type="InterPro" id="IPR007863">
    <property type="entry name" value="Peptidase_M16_C"/>
</dbReference>
<dbReference type="InterPro" id="IPR011765">
    <property type="entry name" value="Pept_M16_N"/>
</dbReference>
<protein>
    <submittedName>
        <fullName evidence="3">Pitrilysin family protein</fullName>
    </submittedName>
</protein>
<dbReference type="GO" id="GO:0046872">
    <property type="term" value="F:metal ion binding"/>
    <property type="evidence" value="ECO:0007669"/>
    <property type="project" value="InterPro"/>
</dbReference>